<comment type="subunit">
    <text evidence="12">Monomeric.</text>
</comment>
<evidence type="ECO:0000256" key="6">
    <source>
        <dbReference type="ARBA" id="ARBA00022621"/>
    </source>
</evidence>
<dbReference type="GO" id="GO:0019825">
    <property type="term" value="F:oxygen binding"/>
    <property type="evidence" value="ECO:0007669"/>
    <property type="project" value="UniProtKB-UniRule"/>
</dbReference>
<evidence type="ECO:0000256" key="13">
    <source>
        <dbReference type="ARBA" id="ARBA00048118"/>
    </source>
</evidence>
<keyword evidence="7 16" id="KW-0479">Metal-binding</keyword>
<keyword evidence="8" id="KW-0560">Oxidoreductase</keyword>
<dbReference type="AlphaFoldDB" id="A0A556TL97"/>
<dbReference type="InterPro" id="IPR000971">
    <property type="entry name" value="Globin"/>
</dbReference>
<organism evidence="18 19">
    <name type="scientific">Bagarius yarrelli</name>
    <name type="common">Goonch</name>
    <name type="synonym">Bagrus yarrelli</name>
    <dbReference type="NCBI Taxonomy" id="175774"/>
    <lineage>
        <taxon>Eukaryota</taxon>
        <taxon>Metazoa</taxon>
        <taxon>Chordata</taxon>
        <taxon>Craniata</taxon>
        <taxon>Vertebrata</taxon>
        <taxon>Euteleostomi</taxon>
        <taxon>Actinopterygii</taxon>
        <taxon>Neopterygii</taxon>
        <taxon>Teleostei</taxon>
        <taxon>Ostariophysi</taxon>
        <taxon>Siluriformes</taxon>
        <taxon>Sisoridae</taxon>
        <taxon>Sisorinae</taxon>
        <taxon>Bagarius</taxon>
    </lineage>
</organism>
<evidence type="ECO:0000256" key="2">
    <source>
        <dbReference type="ARBA" id="ARBA00019044"/>
    </source>
</evidence>
<evidence type="ECO:0000256" key="9">
    <source>
        <dbReference type="ARBA" id="ARBA00023004"/>
    </source>
</evidence>
<proteinExistence type="inferred from homology"/>
<comment type="catalytic activity">
    <reaction evidence="13">
        <text>Fe(III)-heme b-[protein] + nitric oxide + H2O = Fe(II)-heme b-[protein] + nitrite + 2 H(+)</text>
        <dbReference type="Rhea" id="RHEA:77711"/>
        <dbReference type="Rhea" id="RHEA-COMP:18975"/>
        <dbReference type="Rhea" id="RHEA-COMP:18976"/>
        <dbReference type="ChEBI" id="CHEBI:15377"/>
        <dbReference type="ChEBI" id="CHEBI:15378"/>
        <dbReference type="ChEBI" id="CHEBI:16301"/>
        <dbReference type="ChEBI" id="CHEBI:16480"/>
        <dbReference type="ChEBI" id="CHEBI:55376"/>
        <dbReference type="ChEBI" id="CHEBI:60344"/>
    </reaction>
    <physiologicalReaction direction="right-to-left" evidence="13">
        <dbReference type="Rhea" id="RHEA:77713"/>
    </physiologicalReaction>
</comment>
<dbReference type="SUPFAM" id="SSF46458">
    <property type="entry name" value="Globin-like"/>
    <property type="match status" value="1"/>
</dbReference>
<evidence type="ECO:0000256" key="5">
    <source>
        <dbReference type="ARBA" id="ARBA00022617"/>
    </source>
</evidence>
<comment type="similarity">
    <text evidence="1 15">Belongs to the globin family.</text>
</comment>
<evidence type="ECO:0000256" key="8">
    <source>
        <dbReference type="ARBA" id="ARBA00023002"/>
    </source>
</evidence>
<dbReference type="GO" id="GO:0070062">
    <property type="term" value="C:extracellular exosome"/>
    <property type="evidence" value="ECO:0007669"/>
    <property type="project" value="TreeGrafter"/>
</dbReference>
<dbReference type="PRINTS" id="PR00613">
    <property type="entry name" value="MYOGLOBIN"/>
</dbReference>
<evidence type="ECO:0000256" key="7">
    <source>
        <dbReference type="ARBA" id="ARBA00022723"/>
    </source>
</evidence>
<evidence type="ECO:0000256" key="14">
    <source>
        <dbReference type="ARBA" id="ARBA00049931"/>
    </source>
</evidence>
<dbReference type="PROSITE" id="PS01033">
    <property type="entry name" value="GLOBIN"/>
    <property type="match status" value="1"/>
</dbReference>
<dbReference type="Proteomes" id="UP000319801">
    <property type="component" value="Unassembled WGS sequence"/>
</dbReference>
<protein>
    <recommendedName>
        <fullName evidence="2 16">Myoglobin</fullName>
    </recommendedName>
</protein>
<accession>A0A556TL97</accession>
<dbReference type="Gene3D" id="6.10.140.2110">
    <property type="match status" value="1"/>
</dbReference>
<feature type="domain" description="Globin" evidence="17">
    <location>
        <begin position="3"/>
        <end position="146"/>
    </location>
</feature>
<reference evidence="18 19" key="1">
    <citation type="journal article" date="2019" name="Genome Biol. Evol.">
        <title>Whole-Genome Sequencing of the Giant Devil Catfish, Bagarius yarrelli.</title>
        <authorList>
            <person name="Jiang W."/>
            <person name="Lv Y."/>
            <person name="Cheng L."/>
            <person name="Yang K."/>
            <person name="Chao B."/>
            <person name="Wang X."/>
            <person name="Li Y."/>
            <person name="Pan X."/>
            <person name="You X."/>
            <person name="Zhang Y."/>
            <person name="Yang J."/>
            <person name="Li J."/>
            <person name="Zhang X."/>
            <person name="Liu S."/>
            <person name="Sun C."/>
            <person name="Yang J."/>
            <person name="Shi Q."/>
        </authorList>
    </citation>
    <scope>NUCLEOTIDE SEQUENCE [LARGE SCALE GENOMIC DNA]</scope>
    <source>
        <strain evidence="18">JWS20170419001</strain>
        <tissue evidence="18">Muscle</tissue>
    </source>
</reference>
<name>A0A556TL97_BAGYA</name>
<comment type="catalytic activity">
    <reaction evidence="14">
        <text>H2O2 + AH2 = A + 2 H2O</text>
        <dbReference type="Rhea" id="RHEA:30275"/>
        <dbReference type="ChEBI" id="CHEBI:13193"/>
        <dbReference type="ChEBI" id="CHEBI:15377"/>
        <dbReference type="ChEBI" id="CHEBI:16240"/>
        <dbReference type="ChEBI" id="CHEBI:17499"/>
    </reaction>
</comment>
<evidence type="ECO:0000259" key="17">
    <source>
        <dbReference type="PROSITE" id="PS01033"/>
    </source>
</evidence>
<dbReference type="GO" id="GO:0046872">
    <property type="term" value="F:metal ion binding"/>
    <property type="evidence" value="ECO:0007669"/>
    <property type="project" value="UniProtKB-KW"/>
</dbReference>
<dbReference type="GO" id="GO:0005344">
    <property type="term" value="F:oxygen carrier activity"/>
    <property type="evidence" value="ECO:0007669"/>
    <property type="project" value="UniProtKB-UniRule"/>
</dbReference>
<dbReference type="GO" id="GO:0020037">
    <property type="term" value="F:heme binding"/>
    <property type="evidence" value="ECO:0007669"/>
    <property type="project" value="UniProtKB-UniRule"/>
</dbReference>
<keyword evidence="9 16" id="KW-0408">Iron</keyword>
<sequence length="152" mass="16583">MCVQTMSDFDLVLSSWSKVEQDYTGYGGQVLTRLFMDHPDTQKLFPKFVEIAQGDLAGNAAVAAHGKTVLGKLGELIKAKGQHADLLKPMATSHANIHKIPLNNFKLISEIIVKVLAEKAGLDGAGQEALRRVLATVINDLDRYYKELGYAG</sequence>
<evidence type="ECO:0000256" key="16">
    <source>
        <dbReference type="RuleBase" id="RU251113"/>
    </source>
</evidence>
<dbReference type="PANTHER" id="PTHR47132:SF1">
    <property type="entry name" value="MYOGLOBIN"/>
    <property type="match status" value="1"/>
</dbReference>
<comment type="function">
    <text evidence="16">Monomeric heme protein which primary function is to store oxygen and facilitate its diffusion within muscle tissues. Reversibly binds oxygen through a pentacoordinated heme iron and enables its timely and efficient release as needed during periods of heightened demand. Depending on the oxidative conditions of tissues and cells, and in addition to its ability to bind oxygen, it also has a nitrite reductase activity whereby it regulates the production of bioactive nitric oxide. Under stress conditions, like hypoxia and anoxia, it also protects cells against reactive oxygen species thanks to its pseudoperoxidase activity.</text>
</comment>
<keyword evidence="3 15" id="KW-0813">Transport</keyword>
<dbReference type="GO" id="GO:0016528">
    <property type="term" value="C:sarcoplasm"/>
    <property type="evidence" value="ECO:0007669"/>
    <property type="project" value="UniProtKB-SubCell"/>
</dbReference>
<dbReference type="OrthoDB" id="6344802at2759"/>
<evidence type="ECO:0000256" key="12">
    <source>
        <dbReference type="ARBA" id="ARBA00044514"/>
    </source>
</evidence>
<gene>
    <name evidence="18" type="ORF">Baya_1464</name>
</gene>
<keyword evidence="4" id="KW-0963">Cytoplasm</keyword>
<dbReference type="PANTHER" id="PTHR47132">
    <property type="entry name" value="MYOGLOBIN"/>
    <property type="match status" value="1"/>
</dbReference>
<evidence type="ECO:0000256" key="10">
    <source>
        <dbReference type="ARBA" id="ARBA00023179"/>
    </source>
</evidence>
<evidence type="ECO:0000256" key="1">
    <source>
        <dbReference type="ARBA" id="ARBA00008705"/>
    </source>
</evidence>
<keyword evidence="6 15" id="KW-0561">Oxygen transport</keyword>
<keyword evidence="19" id="KW-1185">Reference proteome</keyword>
<evidence type="ECO:0000256" key="4">
    <source>
        <dbReference type="ARBA" id="ARBA00022490"/>
    </source>
</evidence>
<evidence type="ECO:0000256" key="11">
    <source>
        <dbReference type="ARBA" id="ARBA00044498"/>
    </source>
</evidence>
<dbReference type="EMBL" id="VCAZ01000004">
    <property type="protein sequence ID" value="TSK18084.1"/>
    <property type="molecule type" value="Genomic_DNA"/>
</dbReference>
<evidence type="ECO:0000313" key="19">
    <source>
        <dbReference type="Proteomes" id="UP000319801"/>
    </source>
</evidence>
<keyword evidence="5 15" id="KW-0349">Heme</keyword>
<dbReference type="InterPro" id="IPR002335">
    <property type="entry name" value="Myoglobin"/>
</dbReference>
<dbReference type="Gene3D" id="6.10.140.2100">
    <property type="match status" value="1"/>
</dbReference>
<dbReference type="GO" id="GO:0016491">
    <property type="term" value="F:oxidoreductase activity"/>
    <property type="evidence" value="ECO:0007669"/>
    <property type="project" value="UniProtKB-KW"/>
</dbReference>
<evidence type="ECO:0000313" key="18">
    <source>
        <dbReference type="EMBL" id="TSK18084.1"/>
    </source>
</evidence>
<comment type="caution">
    <text evidence="18">The sequence shown here is derived from an EMBL/GenBank/DDBJ whole genome shotgun (WGS) entry which is preliminary data.</text>
</comment>
<keyword evidence="10 16" id="KW-0514">Muscle protein</keyword>
<dbReference type="Pfam" id="PF00042">
    <property type="entry name" value="Globin"/>
    <property type="match status" value="1"/>
</dbReference>
<evidence type="ECO:0000256" key="15">
    <source>
        <dbReference type="RuleBase" id="RU000356"/>
    </source>
</evidence>
<dbReference type="InterPro" id="IPR009050">
    <property type="entry name" value="Globin-like_sf"/>
</dbReference>
<evidence type="ECO:0000256" key="3">
    <source>
        <dbReference type="ARBA" id="ARBA00022448"/>
    </source>
</evidence>
<comment type="subcellular location">
    <subcellularLocation>
        <location evidence="11">Cytoplasm</location>
        <location evidence="11">Sarcoplasm</location>
    </subcellularLocation>
</comment>